<feature type="chain" id="PRO_5037010816" evidence="1">
    <location>
        <begin position="24"/>
        <end position="86"/>
    </location>
</feature>
<feature type="signal peptide" evidence="1">
    <location>
        <begin position="1"/>
        <end position="23"/>
    </location>
</feature>
<accession>A0A914BY54</accession>
<keyword evidence="2" id="KW-1185">Reference proteome</keyword>
<evidence type="ECO:0000256" key="1">
    <source>
        <dbReference type="SAM" id="SignalP"/>
    </source>
</evidence>
<reference evidence="3" key="1">
    <citation type="submission" date="2022-11" db="UniProtKB">
        <authorList>
            <consortium name="WormBaseParasite"/>
        </authorList>
    </citation>
    <scope>IDENTIFICATION</scope>
</reference>
<evidence type="ECO:0000313" key="2">
    <source>
        <dbReference type="Proteomes" id="UP000887540"/>
    </source>
</evidence>
<dbReference type="WBParaSite" id="ACRNAN_Path_1268.g4951.t1">
    <property type="protein sequence ID" value="ACRNAN_Path_1268.g4951.t1"/>
    <property type="gene ID" value="ACRNAN_Path_1268.g4951"/>
</dbReference>
<dbReference type="AlphaFoldDB" id="A0A914BY54"/>
<dbReference type="Proteomes" id="UP000887540">
    <property type="component" value="Unplaced"/>
</dbReference>
<organism evidence="2 3">
    <name type="scientific">Acrobeloides nanus</name>
    <dbReference type="NCBI Taxonomy" id="290746"/>
    <lineage>
        <taxon>Eukaryota</taxon>
        <taxon>Metazoa</taxon>
        <taxon>Ecdysozoa</taxon>
        <taxon>Nematoda</taxon>
        <taxon>Chromadorea</taxon>
        <taxon>Rhabditida</taxon>
        <taxon>Tylenchina</taxon>
        <taxon>Cephalobomorpha</taxon>
        <taxon>Cephaloboidea</taxon>
        <taxon>Cephalobidae</taxon>
        <taxon>Acrobeloides</taxon>
    </lineage>
</organism>
<proteinExistence type="predicted"/>
<protein>
    <submittedName>
        <fullName evidence="3">Uncharacterized protein</fullName>
    </submittedName>
</protein>
<sequence length="86" mass="9942">MLHLSVKSILLILLLVNLVLTNAVVLFFNEPVEQPAETANDGDSAIYRSKRFSHLMPNHYDILRKHGGLVFMKRNMPAHEFERYGY</sequence>
<name>A0A914BY54_9BILA</name>
<keyword evidence="1" id="KW-0732">Signal</keyword>
<evidence type="ECO:0000313" key="3">
    <source>
        <dbReference type="WBParaSite" id="ACRNAN_Path_1268.g4951.t1"/>
    </source>
</evidence>